<keyword evidence="12" id="KW-1185">Reference proteome</keyword>
<evidence type="ECO:0000256" key="10">
    <source>
        <dbReference type="HAMAP-Rule" id="MF_00454"/>
    </source>
</evidence>
<evidence type="ECO:0000256" key="2">
    <source>
        <dbReference type="ARBA" id="ARBA00022475"/>
    </source>
</evidence>
<keyword evidence="10" id="KW-0479">Metal-binding</keyword>
<dbReference type="Proteomes" id="UP000194761">
    <property type="component" value="Unassembled WGS sequence"/>
</dbReference>
<keyword evidence="2 10" id="KW-1003">Cell membrane</keyword>
<dbReference type="PANTHER" id="PTHR28259">
    <property type="entry name" value="FLUORIDE EXPORT PROTEIN 1-RELATED"/>
    <property type="match status" value="1"/>
</dbReference>
<keyword evidence="10" id="KW-0406">Ion transport</keyword>
<dbReference type="HAMAP" id="MF_00454">
    <property type="entry name" value="FluC"/>
    <property type="match status" value="1"/>
</dbReference>
<dbReference type="AlphaFoldDB" id="A0A243RQH8"/>
<evidence type="ECO:0000256" key="5">
    <source>
        <dbReference type="ARBA" id="ARBA00023136"/>
    </source>
</evidence>
<dbReference type="GO" id="GO:0140114">
    <property type="term" value="P:cellular detoxification of fluoride"/>
    <property type="evidence" value="ECO:0007669"/>
    <property type="project" value="UniProtKB-UniRule"/>
</dbReference>
<dbReference type="EMBL" id="NGFP01000041">
    <property type="protein sequence ID" value="OUC97248.1"/>
    <property type="molecule type" value="Genomic_DNA"/>
</dbReference>
<keyword evidence="5 10" id="KW-0472">Membrane</keyword>
<evidence type="ECO:0000256" key="3">
    <source>
        <dbReference type="ARBA" id="ARBA00022692"/>
    </source>
</evidence>
<dbReference type="GO" id="GO:0046872">
    <property type="term" value="F:metal ion binding"/>
    <property type="evidence" value="ECO:0007669"/>
    <property type="project" value="UniProtKB-KW"/>
</dbReference>
<keyword evidence="4 10" id="KW-1133">Transmembrane helix</keyword>
<keyword evidence="10" id="KW-0915">Sodium</keyword>
<evidence type="ECO:0000256" key="8">
    <source>
        <dbReference type="ARBA" id="ARBA00035585"/>
    </source>
</evidence>
<gene>
    <name evidence="10" type="primary">fluC</name>
    <name evidence="10" type="synonym">crcB</name>
    <name evidence="11" type="ORF">CA984_11715</name>
</gene>
<evidence type="ECO:0000313" key="12">
    <source>
        <dbReference type="Proteomes" id="UP000194761"/>
    </source>
</evidence>
<evidence type="ECO:0000256" key="6">
    <source>
        <dbReference type="ARBA" id="ARBA00023303"/>
    </source>
</evidence>
<comment type="catalytic activity">
    <reaction evidence="8">
        <text>fluoride(in) = fluoride(out)</text>
        <dbReference type="Rhea" id="RHEA:76159"/>
        <dbReference type="ChEBI" id="CHEBI:17051"/>
    </reaction>
    <physiologicalReaction direction="left-to-right" evidence="8">
        <dbReference type="Rhea" id="RHEA:76160"/>
    </physiologicalReaction>
</comment>
<proteinExistence type="inferred from homology"/>
<keyword evidence="10" id="KW-0813">Transport</keyword>
<feature type="transmembrane region" description="Helical" evidence="10">
    <location>
        <begin position="99"/>
        <end position="123"/>
    </location>
</feature>
<dbReference type="Pfam" id="PF02537">
    <property type="entry name" value="CRCB"/>
    <property type="match status" value="1"/>
</dbReference>
<keyword evidence="3 10" id="KW-0812">Transmembrane</keyword>
<comment type="subcellular location">
    <subcellularLocation>
        <location evidence="1 10">Cell membrane</location>
        <topology evidence="1 10">Multi-pass membrane protein</topology>
    </subcellularLocation>
</comment>
<comment type="function">
    <text evidence="9 10">Fluoride-specific ion channel. Important for reducing fluoride concentration in the cell, thus reducing its toxicity.</text>
</comment>
<evidence type="ECO:0000256" key="7">
    <source>
        <dbReference type="ARBA" id="ARBA00035120"/>
    </source>
</evidence>
<feature type="binding site" evidence="10">
    <location>
        <position position="77"/>
    </location>
    <ligand>
        <name>Na(+)</name>
        <dbReference type="ChEBI" id="CHEBI:29101"/>
        <note>structural</note>
    </ligand>
</feature>
<dbReference type="PANTHER" id="PTHR28259:SF1">
    <property type="entry name" value="FLUORIDE EXPORT PROTEIN 1-RELATED"/>
    <property type="match status" value="1"/>
</dbReference>
<dbReference type="GO" id="GO:0062054">
    <property type="term" value="F:fluoride channel activity"/>
    <property type="evidence" value="ECO:0007669"/>
    <property type="project" value="UniProtKB-UniRule"/>
</dbReference>
<evidence type="ECO:0000256" key="9">
    <source>
        <dbReference type="ARBA" id="ARBA00049940"/>
    </source>
</evidence>
<evidence type="ECO:0000256" key="1">
    <source>
        <dbReference type="ARBA" id="ARBA00004651"/>
    </source>
</evidence>
<dbReference type="RefSeq" id="WP_086571196.1">
    <property type="nucleotide sequence ID" value="NZ_NGFP01000041.1"/>
</dbReference>
<dbReference type="InterPro" id="IPR003691">
    <property type="entry name" value="FluC"/>
</dbReference>
<feature type="binding site" evidence="10">
    <location>
        <position position="80"/>
    </location>
    <ligand>
        <name>Na(+)</name>
        <dbReference type="ChEBI" id="CHEBI:29101"/>
        <note>structural</note>
    </ligand>
</feature>
<keyword evidence="6 10" id="KW-0407">Ion channel</keyword>
<feature type="transmembrane region" description="Helical" evidence="10">
    <location>
        <begin position="70"/>
        <end position="87"/>
    </location>
</feature>
<comment type="activity regulation">
    <text evidence="10">Na(+) is not transported, but it plays an essential structural role and its presence is essential for fluoride channel function.</text>
</comment>
<organism evidence="11 12">
    <name type="scientific">Streptosporangium minutum</name>
    <dbReference type="NCBI Taxonomy" id="569862"/>
    <lineage>
        <taxon>Bacteria</taxon>
        <taxon>Bacillati</taxon>
        <taxon>Actinomycetota</taxon>
        <taxon>Actinomycetes</taxon>
        <taxon>Streptosporangiales</taxon>
        <taxon>Streptosporangiaceae</taxon>
        <taxon>Streptosporangium</taxon>
    </lineage>
</organism>
<protein>
    <recommendedName>
        <fullName evidence="10">Fluoride-specific ion channel FluC</fullName>
    </recommendedName>
</protein>
<reference evidence="11 12" key="1">
    <citation type="submission" date="2017-05" db="EMBL/GenBank/DDBJ databases">
        <title>Biotechnological potential of actinobacteria isolated from South African environments.</title>
        <authorList>
            <person name="Le Roes-Hill M."/>
            <person name="Prins A."/>
            <person name="Durrell K.A."/>
        </authorList>
    </citation>
    <scope>NUCLEOTIDE SEQUENCE [LARGE SCALE GENOMIC DNA]</scope>
    <source>
        <strain evidence="11">M26</strain>
    </source>
</reference>
<comment type="caution">
    <text evidence="11">The sequence shown here is derived from an EMBL/GenBank/DDBJ whole genome shotgun (WGS) entry which is preliminary data.</text>
</comment>
<sequence>MKISRPALAAVACGGALGALARHLIHAAFPNPPHALQWTLLVVSVTGCLLIGLLTVWIERHPGHPLVGPFLSTGFLGGFTTFSSYAVNVEDKFHSGDTGVAVTHLVLTPVLAMIAVFVGTAVARRVM</sequence>
<comment type="similarity">
    <text evidence="7 10">Belongs to the fluoride channel Fluc/FEX (TC 1.A.43) family.</text>
</comment>
<accession>A0A243RQH8</accession>
<feature type="transmembrane region" description="Helical" evidence="10">
    <location>
        <begin position="37"/>
        <end position="58"/>
    </location>
</feature>
<name>A0A243RQH8_9ACTN</name>
<dbReference type="GO" id="GO:0005886">
    <property type="term" value="C:plasma membrane"/>
    <property type="evidence" value="ECO:0007669"/>
    <property type="project" value="UniProtKB-SubCell"/>
</dbReference>
<evidence type="ECO:0000256" key="4">
    <source>
        <dbReference type="ARBA" id="ARBA00022989"/>
    </source>
</evidence>
<evidence type="ECO:0000313" key="11">
    <source>
        <dbReference type="EMBL" id="OUC97248.1"/>
    </source>
</evidence>